<dbReference type="Proteomes" id="UP000431269">
    <property type="component" value="Chromosome"/>
</dbReference>
<dbReference type="GO" id="GO:0032259">
    <property type="term" value="P:methylation"/>
    <property type="evidence" value="ECO:0007669"/>
    <property type="project" value="UniProtKB-KW"/>
</dbReference>
<dbReference type="SUPFAM" id="SSF53335">
    <property type="entry name" value="S-adenosyl-L-methionine-dependent methyltransferases"/>
    <property type="match status" value="1"/>
</dbReference>
<dbReference type="GO" id="GO:0003723">
    <property type="term" value="F:RNA binding"/>
    <property type="evidence" value="ECO:0007669"/>
    <property type="project" value="UniProtKB-KW"/>
</dbReference>
<name>A0A6I6MSH0_9CAUL</name>
<dbReference type="InterPro" id="IPR036986">
    <property type="entry name" value="S4_RNA-bd_sf"/>
</dbReference>
<keyword evidence="5" id="KW-0808">Transferase</keyword>
<keyword evidence="6" id="KW-1185">Reference proteome</keyword>
<dbReference type="InterPro" id="IPR002942">
    <property type="entry name" value="S4_RNA-bd"/>
</dbReference>
<evidence type="ECO:0000256" key="2">
    <source>
        <dbReference type="ARBA" id="ARBA00029460"/>
    </source>
</evidence>
<gene>
    <name evidence="5" type="primary">tlyA</name>
    <name evidence="5" type="ORF">DSM104635_02578</name>
</gene>
<dbReference type="PANTHER" id="PTHR32319:SF0">
    <property type="entry name" value="BACTERIAL HEMOLYSIN-LIKE PROTEIN"/>
    <property type="match status" value="1"/>
</dbReference>
<dbReference type="KEGG" id="tsv:DSM104635_02578"/>
<dbReference type="RefSeq" id="WP_158766565.1">
    <property type="nucleotide sequence ID" value="NZ_CP047045.1"/>
</dbReference>
<dbReference type="Gene3D" id="3.10.290.10">
    <property type="entry name" value="RNA-binding S4 domain"/>
    <property type="match status" value="1"/>
</dbReference>
<dbReference type="Pfam" id="PF01728">
    <property type="entry name" value="FtsJ"/>
    <property type="match status" value="1"/>
</dbReference>
<dbReference type="NCBIfam" id="TIGR00478">
    <property type="entry name" value="tly"/>
    <property type="match status" value="1"/>
</dbReference>
<dbReference type="CDD" id="cd02440">
    <property type="entry name" value="AdoMet_MTases"/>
    <property type="match status" value="1"/>
</dbReference>
<evidence type="ECO:0000313" key="5">
    <source>
        <dbReference type="EMBL" id="QGZ95727.1"/>
    </source>
</evidence>
<evidence type="ECO:0000313" key="6">
    <source>
        <dbReference type="Proteomes" id="UP000431269"/>
    </source>
</evidence>
<dbReference type="CDD" id="cd00165">
    <property type="entry name" value="S4"/>
    <property type="match status" value="1"/>
</dbReference>
<dbReference type="GO" id="GO:0008168">
    <property type="term" value="F:methyltransferase activity"/>
    <property type="evidence" value="ECO:0007669"/>
    <property type="project" value="UniProtKB-KW"/>
</dbReference>
<dbReference type="PROSITE" id="PS50889">
    <property type="entry name" value="S4"/>
    <property type="match status" value="1"/>
</dbReference>
<feature type="domain" description="RNA-binding S4" evidence="4">
    <location>
        <begin position="4"/>
        <end position="65"/>
    </location>
</feature>
<sequence>MARIRADLLLVSRGLVESRAKARAAIEAGGVLADGALVQKPSDLIEETAALAVTPPHPWVSRGGVKLAAALDAFGVDPAARICLDVGASTGGFTQVLLTRGAARVYAVDVGSAQLHVSLRDDPRIINLERTDARTLTPAQITEPPTLIVCDASFIGAAKVLATPLALAAPNADLIALIKPQFEAGPNAGRAGVLTEDVARAAAQATIAALDGVENFRTVAVIDSPIRGGDGNLELLLHARR</sequence>
<dbReference type="InterPro" id="IPR004538">
    <property type="entry name" value="Hemolysin_A/TlyA"/>
</dbReference>
<evidence type="ECO:0000256" key="3">
    <source>
        <dbReference type="PROSITE-ProRule" id="PRU00182"/>
    </source>
</evidence>
<accession>A0A6I6MSH0</accession>
<evidence type="ECO:0000256" key="1">
    <source>
        <dbReference type="ARBA" id="ARBA00022884"/>
    </source>
</evidence>
<reference evidence="6" key="1">
    <citation type="submission" date="2019-12" db="EMBL/GenBank/DDBJ databases">
        <title>Complete genome of Terracaulis silvestris 0127_4.</title>
        <authorList>
            <person name="Vieira S."/>
            <person name="Riedel T."/>
            <person name="Sproer C."/>
            <person name="Pascual J."/>
            <person name="Boedeker C."/>
            <person name="Overmann J."/>
        </authorList>
    </citation>
    <scope>NUCLEOTIDE SEQUENCE [LARGE SCALE GENOMIC DNA]</scope>
    <source>
        <strain evidence="6">0127_4</strain>
    </source>
</reference>
<dbReference type="Pfam" id="PF01479">
    <property type="entry name" value="S4"/>
    <property type="match status" value="1"/>
</dbReference>
<dbReference type="Gene3D" id="3.40.50.150">
    <property type="entry name" value="Vaccinia Virus protein VP39"/>
    <property type="match status" value="1"/>
</dbReference>
<dbReference type="SUPFAM" id="SSF55174">
    <property type="entry name" value="Alpha-L RNA-binding motif"/>
    <property type="match status" value="1"/>
</dbReference>
<organism evidence="5 6">
    <name type="scientific">Terricaulis silvestris</name>
    <dbReference type="NCBI Taxonomy" id="2686094"/>
    <lineage>
        <taxon>Bacteria</taxon>
        <taxon>Pseudomonadati</taxon>
        <taxon>Pseudomonadota</taxon>
        <taxon>Alphaproteobacteria</taxon>
        <taxon>Caulobacterales</taxon>
        <taxon>Caulobacteraceae</taxon>
        <taxon>Terricaulis</taxon>
    </lineage>
</organism>
<dbReference type="PANTHER" id="PTHR32319">
    <property type="entry name" value="BACTERIAL HEMOLYSIN-LIKE PROTEIN"/>
    <property type="match status" value="1"/>
</dbReference>
<keyword evidence="5" id="KW-0489">Methyltransferase</keyword>
<dbReference type="AlphaFoldDB" id="A0A6I6MSH0"/>
<proteinExistence type="inferred from homology"/>
<dbReference type="InterPro" id="IPR047048">
    <property type="entry name" value="TlyA"/>
</dbReference>
<dbReference type="InterPro" id="IPR029063">
    <property type="entry name" value="SAM-dependent_MTases_sf"/>
</dbReference>
<dbReference type="SMART" id="SM00363">
    <property type="entry name" value="S4"/>
    <property type="match status" value="1"/>
</dbReference>
<dbReference type="InterPro" id="IPR002877">
    <property type="entry name" value="RNA_MeTrfase_FtsJ_dom"/>
</dbReference>
<dbReference type="EMBL" id="CP047045">
    <property type="protein sequence ID" value="QGZ95727.1"/>
    <property type="molecule type" value="Genomic_DNA"/>
</dbReference>
<dbReference type="PIRSF" id="PIRSF005578">
    <property type="entry name" value="TlyA"/>
    <property type="match status" value="1"/>
</dbReference>
<evidence type="ECO:0000259" key="4">
    <source>
        <dbReference type="SMART" id="SM00363"/>
    </source>
</evidence>
<dbReference type="EC" id="2.1.1.226" evidence="5"/>
<protein>
    <submittedName>
        <fullName evidence="5">16S/23S rRNA (Cytidine-2'-O)-methyltransferase TlyA</fullName>
        <ecNumber evidence="5">2.1.1.226</ecNumber>
    </submittedName>
</protein>
<keyword evidence="1 3" id="KW-0694">RNA-binding</keyword>
<comment type="similarity">
    <text evidence="2">Belongs to the TlyA family.</text>
</comment>